<sequence length="308" mass="34622">MSKFAIEVQGLTKSFNGKLAVDQLDLSIPEGIICGFLGPNGSGKTTTIRMICGLLKADAGQGTCLGFDLFKETRNIRKNIGYMTQKFSGYHDLTVRENLSFISRLFSIQNREETIDQTLEKFALTTRQNQLAGYLSGGLKQRLALACCLIHQPKLVLLDEPTASVDPSARRDFWEILYQTAAQGVTILVSTHYMDEANRCQELIYLSNGRVLAQGSQQQILHSSNIFIWNIYSQQIDYAYKILKKIPLIQNISIFDQTLQISSKHPKAGDLTQMILHKEGIFATVTSHPFNLEDAYVHLIAQPKKIYL</sequence>
<dbReference type="Proteomes" id="UP000013117">
    <property type="component" value="Unassembled WGS sequence"/>
</dbReference>
<dbReference type="GO" id="GO:0016887">
    <property type="term" value="F:ATP hydrolysis activity"/>
    <property type="evidence" value="ECO:0007669"/>
    <property type="project" value="InterPro"/>
</dbReference>
<organism evidence="4 5">
    <name type="scientific">Acinetobacter gerneri DSM 14967 = CIP 107464 = MTCC 9824</name>
    <dbReference type="NCBI Taxonomy" id="1120926"/>
    <lineage>
        <taxon>Bacteria</taxon>
        <taxon>Pseudomonadati</taxon>
        <taxon>Pseudomonadota</taxon>
        <taxon>Gammaproteobacteria</taxon>
        <taxon>Moraxellales</taxon>
        <taxon>Moraxellaceae</taxon>
        <taxon>Acinetobacter</taxon>
    </lineage>
</organism>
<dbReference type="EMBL" id="APPN01000052">
    <property type="protein sequence ID" value="ENV34751.1"/>
    <property type="molecule type" value="Genomic_DNA"/>
</dbReference>
<dbReference type="InterPro" id="IPR003593">
    <property type="entry name" value="AAA+_ATPase"/>
</dbReference>
<dbReference type="PANTHER" id="PTHR43038:SF3">
    <property type="entry name" value="ABC TRANSPORTER G FAMILY MEMBER 20 ISOFORM X1"/>
    <property type="match status" value="1"/>
</dbReference>
<keyword evidence="5" id="KW-1185">Reference proteome</keyword>
<dbReference type="OrthoDB" id="9805029at2"/>
<evidence type="ECO:0000256" key="2">
    <source>
        <dbReference type="ARBA" id="ARBA00022840"/>
    </source>
</evidence>
<feature type="domain" description="ABC transporter" evidence="3">
    <location>
        <begin position="6"/>
        <end position="233"/>
    </location>
</feature>
<dbReference type="PANTHER" id="PTHR43038">
    <property type="entry name" value="ATP-BINDING CASSETTE, SUB-FAMILY H, MEMBER 1"/>
    <property type="match status" value="1"/>
</dbReference>
<dbReference type="PATRIC" id="fig|1120926.3.peg.1016"/>
<proteinExistence type="predicted"/>
<evidence type="ECO:0000313" key="5">
    <source>
        <dbReference type="Proteomes" id="UP000013117"/>
    </source>
</evidence>
<dbReference type="PROSITE" id="PS50893">
    <property type="entry name" value="ABC_TRANSPORTER_2"/>
    <property type="match status" value="1"/>
</dbReference>
<dbReference type="STRING" id="202952.GCA_000747725_00756"/>
<accession>N8YDR0</accession>
<evidence type="ECO:0000259" key="3">
    <source>
        <dbReference type="PROSITE" id="PS50893"/>
    </source>
</evidence>
<keyword evidence="1" id="KW-0547">Nucleotide-binding</keyword>
<gene>
    <name evidence="4" type="ORF">F960_01059</name>
</gene>
<dbReference type="GO" id="GO:0005524">
    <property type="term" value="F:ATP binding"/>
    <property type="evidence" value="ECO:0007669"/>
    <property type="project" value="UniProtKB-KW"/>
</dbReference>
<dbReference type="SUPFAM" id="SSF52540">
    <property type="entry name" value="P-loop containing nucleoside triphosphate hydrolases"/>
    <property type="match status" value="1"/>
</dbReference>
<name>N8YDR0_9GAMM</name>
<dbReference type="HOGENOM" id="CLU_000604_1_2_6"/>
<dbReference type="Pfam" id="PF00005">
    <property type="entry name" value="ABC_tran"/>
    <property type="match status" value="1"/>
</dbReference>
<comment type="caution">
    <text evidence="4">The sequence shown here is derived from an EMBL/GenBank/DDBJ whole genome shotgun (WGS) entry which is preliminary data.</text>
</comment>
<dbReference type="Gene3D" id="3.40.50.300">
    <property type="entry name" value="P-loop containing nucleotide triphosphate hydrolases"/>
    <property type="match status" value="1"/>
</dbReference>
<evidence type="ECO:0000256" key="1">
    <source>
        <dbReference type="ARBA" id="ARBA00022741"/>
    </source>
</evidence>
<dbReference type="GeneID" id="84208470"/>
<dbReference type="InterPro" id="IPR027417">
    <property type="entry name" value="P-loop_NTPase"/>
</dbReference>
<evidence type="ECO:0000313" key="4">
    <source>
        <dbReference type="EMBL" id="ENV34751.1"/>
    </source>
</evidence>
<dbReference type="RefSeq" id="WP_004858457.1">
    <property type="nucleotide sequence ID" value="NZ_ASYY01000049.1"/>
</dbReference>
<dbReference type="InterPro" id="IPR003439">
    <property type="entry name" value="ABC_transporter-like_ATP-bd"/>
</dbReference>
<reference evidence="4 5" key="1">
    <citation type="submission" date="2013-02" db="EMBL/GenBank/DDBJ databases">
        <title>The Genome Sequence of Acinetobacter gerneri CIP 107464.</title>
        <authorList>
            <consortium name="The Broad Institute Genome Sequencing Platform"/>
            <consortium name="The Broad Institute Genome Sequencing Center for Infectious Disease"/>
            <person name="Cerqueira G."/>
            <person name="Feldgarden M."/>
            <person name="Courvalin P."/>
            <person name="Perichon B."/>
            <person name="Grillot-Courvalin C."/>
            <person name="Clermont D."/>
            <person name="Rocha E."/>
            <person name="Yoon E.-J."/>
            <person name="Nemec A."/>
            <person name="Walker B."/>
            <person name="Young S.K."/>
            <person name="Zeng Q."/>
            <person name="Gargeya S."/>
            <person name="Fitzgerald M."/>
            <person name="Haas B."/>
            <person name="Abouelleil A."/>
            <person name="Alvarado L."/>
            <person name="Arachchi H.M."/>
            <person name="Berlin A.M."/>
            <person name="Chapman S.B."/>
            <person name="Dewar J."/>
            <person name="Goldberg J."/>
            <person name="Griggs A."/>
            <person name="Gujja S."/>
            <person name="Hansen M."/>
            <person name="Howarth C."/>
            <person name="Imamovic A."/>
            <person name="Larimer J."/>
            <person name="McCowan C."/>
            <person name="Murphy C."/>
            <person name="Neiman D."/>
            <person name="Pearson M."/>
            <person name="Priest M."/>
            <person name="Roberts A."/>
            <person name="Saif S."/>
            <person name="Shea T."/>
            <person name="Sisk P."/>
            <person name="Sykes S."/>
            <person name="Wortman J."/>
            <person name="Nusbaum C."/>
            <person name="Birren B."/>
        </authorList>
    </citation>
    <scope>NUCLEOTIDE SEQUENCE [LARGE SCALE GENOMIC DNA]</scope>
    <source>
        <strain evidence="4 5">CIP 107464</strain>
    </source>
</reference>
<protein>
    <recommendedName>
        <fullName evidence="3">ABC transporter domain-containing protein</fullName>
    </recommendedName>
</protein>
<keyword evidence="2" id="KW-0067">ATP-binding</keyword>
<dbReference type="CDD" id="cd03230">
    <property type="entry name" value="ABC_DR_subfamily_A"/>
    <property type="match status" value="1"/>
</dbReference>
<dbReference type="SMART" id="SM00382">
    <property type="entry name" value="AAA"/>
    <property type="match status" value="1"/>
</dbReference>
<dbReference type="eggNOG" id="COG1131">
    <property type="taxonomic scope" value="Bacteria"/>
</dbReference>
<dbReference type="AlphaFoldDB" id="N8YDR0"/>